<dbReference type="PANTHER" id="PTHR43312">
    <property type="entry name" value="D-THREO-ALDOSE 1-DEHYDROGENASE"/>
    <property type="match status" value="1"/>
</dbReference>
<dbReference type="InterPro" id="IPR036812">
    <property type="entry name" value="NAD(P)_OxRdtase_dom_sf"/>
</dbReference>
<sequence>AESIKMLRYAIDHGVNYLDLGYPYDMGRHERLTRLISQTLQDGYRQKVKLAASLPSLFINSPQDFDRHLNEQLRWLQTDRIDFYLLAGLNRETWPRLQELDALRWAEGAIAGERIDKLGFSFHDDFQVLRGILDAYDNWGLCQFQYSYMDVDHLPGVGGLKYAAEKGLAVVITEPLRGGRLTKEPPESVAEVWASASQKRPLSEWGLRWVWNHPEVATIVSDMSTMEQVVVNVALADSTEPDSLTVQEEVV</sequence>
<dbReference type="CDD" id="cd19096">
    <property type="entry name" value="AKR_Fe-S_oxidoreductase"/>
    <property type="match status" value="1"/>
</dbReference>
<organism evidence="2">
    <name type="scientific">marine sediment metagenome</name>
    <dbReference type="NCBI Taxonomy" id="412755"/>
    <lineage>
        <taxon>unclassified sequences</taxon>
        <taxon>metagenomes</taxon>
        <taxon>ecological metagenomes</taxon>
    </lineage>
</organism>
<dbReference type="InterPro" id="IPR023210">
    <property type="entry name" value="NADP_OxRdtase_dom"/>
</dbReference>
<dbReference type="EMBL" id="BARU01036837">
    <property type="protein sequence ID" value="GAH81515.1"/>
    <property type="molecule type" value="Genomic_DNA"/>
</dbReference>
<reference evidence="2" key="1">
    <citation type="journal article" date="2014" name="Front. Microbiol.">
        <title>High frequency of phylogenetically diverse reductive dehalogenase-homologous genes in deep subseafloor sedimentary metagenomes.</title>
        <authorList>
            <person name="Kawai M."/>
            <person name="Futagami T."/>
            <person name="Toyoda A."/>
            <person name="Takaki Y."/>
            <person name="Nishi S."/>
            <person name="Hori S."/>
            <person name="Arai W."/>
            <person name="Tsubouchi T."/>
            <person name="Morono Y."/>
            <person name="Uchiyama I."/>
            <person name="Ito T."/>
            <person name="Fujiyama A."/>
            <person name="Inagaki F."/>
            <person name="Takami H."/>
        </authorList>
    </citation>
    <scope>NUCLEOTIDE SEQUENCE</scope>
    <source>
        <strain evidence="2">Expedition CK06-06</strain>
    </source>
</reference>
<dbReference type="Pfam" id="PF00248">
    <property type="entry name" value="Aldo_ket_red"/>
    <property type="match status" value="1"/>
</dbReference>
<feature type="domain" description="NADP-dependent oxidoreductase" evidence="1">
    <location>
        <begin position="2"/>
        <end position="236"/>
    </location>
</feature>
<feature type="non-terminal residue" evidence="2">
    <location>
        <position position="251"/>
    </location>
</feature>
<comment type="caution">
    <text evidence="2">The sequence shown here is derived from an EMBL/GenBank/DDBJ whole genome shotgun (WGS) entry which is preliminary data.</text>
</comment>
<evidence type="ECO:0000313" key="2">
    <source>
        <dbReference type="EMBL" id="GAH81515.1"/>
    </source>
</evidence>
<dbReference type="PANTHER" id="PTHR43312:SF2">
    <property type="entry name" value="OXIDOREDUCTASE"/>
    <property type="match status" value="1"/>
</dbReference>
<gene>
    <name evidence="2" type="ORF">S03H2_57467</name>
</gene>
<name>X1JJ74_9ZZZZ</name>
<dbReference type="AlphaFoldDB" id="X1JJ74"/>
<protein>
    <recommendedName>
        <fullName evidence="1">NADP-dependent oxidoreductase domain-containing protein</fullName>
    </recommendedName>
</protein>
<dbReference type="InterPro" id="IPR053135">
    <property type="entry name" value="AKR2_Oxidoreductase"/>
</dbReference>
<feature type="non-terminal residue" evidence="2">
    <location>
        <position position="1"/>
    </location>
</feature>
<accession>X1JJ74</accession>
<dbReference type="Gene3D" id="3.20.20.100">
    <property type="entry name" value="NADP-dependent oxidoreductase domain"/>
    <property type="match status" value="1"/>
</dbReference>
<evidence type="ECO:0000259" key="1">
    <source>
        <dbReference type="Pfam" id="PF00248"/>
    </source>
</evidence>
<proteinExistence type="predicted"/>
<dbReference type="SUPFAM" id="SSF51430">
    <property type="entry name" value="NAD(P)-linked oxidoreductase"/>
    <property type="match status" value="1"/>
</dbReference>